<dbReference type="PANTHER" id="PTHR42852:SF6">
    <property type="entry name" value="THIOL:DISULFIDE INTERCHANGE PROTEIN DSBE"/>
    <property type="match status" value="1"/>
</dbReference>
<protein>
    <submittedName>
        <fullName evidence="8">DsbE family thiol:disulfide interchange protein</fullName>
    </submittedName>
</protein>
<evidence type="ECO:0000256" key="1">
    <source>
        <dbReference type="ARBA" id="ARBA00004383"/>
    </source>
</evidence>
<dbReference type="PANTHER" id="PTHR42852">
    <property type="entry name" value="THIOL:DISULFIDE INTERCHANGE PROTEIN DSBE"/>
    <property type="match status" value="1"/>
</dbReference>
<organism evidence="8 9">
    <name type="scientific">OM182 bacterium MED-G24</name>
    <dbReference type="NCBI Taxonomy" id="1986255"/>
    <lineage>
        <taxon>Bacteria</taxon>
        <taxon>Pseudomonadati</taxon>
        <taxon>Pseudomonadota</taxon>
        <taxon>Gammaproteobacteria</taxon>
        <taxon>OMG group</taxon>
        <taxon>OM182 clade</taxon>
    </lineage>
</organism>
<evidence type="ECO:0000313" key="8">
    <source>
        <dbReference type="EMBL" id="PDH40600.1"/>
    </source>
</evidence>
<evidence type="ECO:0000259" key="7">
    <source>
        <dbReference type="PROSITE" id="PS51352"/>
    </source>
</evidence>
<evidence type="ECO:0000313" key="9">
    <source>
        <dbReference type="Proteomes" id="UP000219327"/>
    </source>
</evidence>
<dbReference type="AlphaFoldDB" id="A0A2A5WVL5"/>
<accession>A0A2A5WVL5</accession>
<dbReference type="GO" id="GO:0005886">
    <property type="term" value="C:plasma membrane"/>
    <property type="evidence" value="ECO:0007669"/>
    <property type="project" value="UniProtKB-SubCell"/>
</dbReference>
<keyword evidence="3" id="KW-0201">Cytochrome c-type biogenesis</keyword>
<dbReference type="Proteomes" id="UP000219327">
    <property type="component" value="Unassembled WGS sequence"/>
</dbReference>
<evidence type="ECO:0000256" key="6">
    <source>
        <dbReference type="SAM" id="Phobius"/>
    </source>
</evidence>
<evidence type="ECO:0000256" key="5">
    <source>
        <dbReference type="ARBA" id="ARBA00023284"/>
    </source>
</evidence>
<dbReference type="EMBL" id="NTKD01000010">
    <property type="protein sequence ID" value="PDH40600.1"/>
    <property type="molecule type" value="Genomic_DNA"/>
</dbReference>
<dbReference type="InterPro" id="IPR050553">
    <property type="entry name" value="Thioredoxin_ResA/DsbE_sf"/>
</dbReference>
<keyword evidence="4" id="KW-1015">Disulfide bond</keyword>
<name>A0A2A5WVL5_9GAMM</name>
<dbReference type="PROSITE" id="PS51352">
    <property type="entry name" value="THIOREDOXIN_2"/>
    <property type="match status" value="1"/>
</dbReference>
<keyword evidence="6" id="KW-0472">Membrane</keyword>
<dbReference type="Gene3D" id="3.40.30.10">
    <property type="entry name" value="Glutaredoxin"/>
    <property type="match status" value="1"/>
</dbReference>
<dbReference type="GO" id="GO:0017004">
    <property type="term" value="P:cytochrome complex assembly"/>
    <property type="evidence" value="ECO:0007669"/>
    <property type="project" value="UniProtKB-KW"/>
</dbReference>
<comment type="subcellular location">
    <subcellularLocation>
        <location evidence="1">Cell inner membrane</location>
        <topology evidence="1">Single-pass membrane protein</topology>
        <orientation evidence="1">Periplasmic side</orientation>
    </subcellularLocation>
</comment>
<keyword evidence="6" id="KW-0812">Transmembrane</keyword>
<dbReference type="InterPro" id="IPR036249">
    <property type="entry name" value="Thioredoxin-like_sf"/>
</dbReference>
<evidence type="ECO:0000256" key="2">
    <source>
        <dbReference type="ARBA" id="ARBA00007758"/>
    </source>
</evidence>
<reference evidence="8 9" key="1">
    <citation type="submission" date="2017-08" db="EMBL/GenBank/DDBJ databases">
        <title>Fine stratification of microbial communities through a metagenomic profile of the photic zone.</title>
        <authorList>
            <person name="Haro-Moreno J.M."/>
            <person name="Lopez-Perez M."/>
            <person name="De La Torre J."/>
            <person name="Picazo A."/>
            <person name="Camacho A."/>
            <person name="Rodriguez-Valera F."/>
        </authorList>
    </citation>
    <scope>NUCLEOTIDE SEQUENCE [LARGE SCALE GENOMIC DNA]</scope>
    <source>
        <strain evidence="8">MED-G24</strain>
    </source>
</reference>
<evidence type="ECO:0000256" key="4">
    <source>
        <dbReference type="ARBA" id="ARBA00023157"/>
    </source>
</evidence>
<gene>
    <name evidence="8" type="ORF">CNE99_03305</name>
</gene>
<keyword evidence="6" id="KW-1133">Transmembrane helix</keyword>
<evidence type="ECO:0000256" key="3">
    <source>
        <dbReference type="ARBA" id="ARBA00022748"/>
    </source>
</evidence>
<comment type="similarity">
    <text evidence="2">Belongs to the thioredoxin family. DsbE subfamily.</text>
</comment>
<dbReference type="CDD" id="cd03010">
    <property type="entry name" value="TlpA_like_DsbE"/>
    <property type="match status" value="1"/>
</dbReference>
<dbReference type="SUPFAM" id="SSF52833">
    <property type="entry name" value="Thioredoxin-like"/>
    <property type="match status" value="1"/>
</dbReference>
<dbReference type="InterPro" id="IPR004799">
    <property type="entry name" value="Periplasmic_diS_OxRdtase_DsbE"/>
</dbReference>
<keyword evidence="5" id="KW-0676">Redox-active center</keyword>
<proteinExistence type="inferred from homology"/>
<dbReference type="GO" id="GO:0030288">
    <property type="term" value="C:outer membrane-bounded periplasmic space"/>
    <property type="evidence" value="ECO:0007669"/>
    <property type="project" value="InterPro"/>
</dbReference>
<dbReference type="GO" id="GO:0015036">
    <property type="term" value="F:disulfide oxidoreductase activity"/>
    <property type="evidence" value="ECO:0007669"/>
    <property type="project" value="InterPro"/>
</dbReference>
<dbReference type="InterPro" id="IPR013766">
    <property type="entry name" value="Thioredoxin_domain"/>
</dbReference>
<dbReference type="InterPro" id="IPR013740">
    <property type="entry name" value="Redoxin"/>
</dbReference>
<dbReference type="NCBIfam" id="TIGR00385">
    <property type="entry name" value="dsbE"/>
    <property type="match status" value="1"/>
</dbReference>
<sequence length="175" mass="19957">MHRTLFYVPIVCFVIIMGVLAWAFTLEDASRLPSVLIDRPFPAFELPIVKTGVLVTEQDLKGRPALVNVWATWCANCLIEHPLFMELKDEVPIFGINYNDDTDKAKAWLRRHRDPYQFSIVDIEGKLAIDLGVYGAPETYVIDAEGAIQYRHVGIVSREDWELTLAPLLSRLESR</sequence>
<feature type="transmembrane region" description="Helical" evidence="6">
    <location>
        <begin position="6"/>
        <end position="26"/>
    </location>
</feature>
<dbReference type="Pfam" id="PF08534">
    <property type="entry name" value="Redoxin"/>
    <property type="match status" value="1"/>
</dbReference>
<comment type="caution">
    <text evidence="8">The sequence shown here is derived from an EMBL/GenBank/DDBJ whole genome shotgun (WGS) entry which is preliminary data.</text>
</comment>
<feature type="domain" description="Thioredoxin" evidence="7">
    <location>
        <begin position="35"/>
        <end position="170"/>
    </location>
</feature>